<proteinExistence type="inferred from homology"/>
<dbReference type="AlphaFoldDB" id="D4H4D1"/>
<keyword evidence="7" id="KW-1185">Reference proteome</keyword>
<evidence type="ECO:0000313" key="7">
    <source>
        <dbReference type="Proteomes" id="UP000002012"/>
    </source>
</evidence>
<dbReference type="Pfam" id="PF02245">
    <property type="entry name" value="Pur_DNA_glyco"/>
    <property type="match status" value="1"/>
</dbReference>
<evidence type="ECO:0000256" key="4">
    <source>
        <dbReference type="ARBA" id="ARBA00023204"/>
    </source>
</evidence>
<evidence type="ECO:0000256" key="3">
    <source>
        <dbReference type="ARBA" id="ARBA00022801"/>
    </source>
</evidence>
<dbReference type="PANTHER" id="PTHR10429">
    <property type="entry name" value="DNA-3-METHYLADENINE GLYCOSYLASE"/>
    <property type="match status" value="1"/>
</dbReference>
<keyword evidence="2 5" id="KW-0227">DNA damage</keyword>
<dbReference type="GO" id="GO:0006284">
    <property type="term" value="P:base-excision repair"/>
    <property type="evidence" value="ECO:0007669"/>
    <property type="project" value="InterPro"/>
</dbReference>
<dbReference type="Proteomes" id="UP000002012">
    <property type="component" value="Chromosome"/>
</dbReference>
<dbReference type="SUPFAM" id="SSF50486">
    <property type="entry name" value="FMT C-terminal domain-like"/>
    <property type="match status" value="1"/>
</dbReference>
<evidence type="ECO:0000256" key="5">
    <source>
        <dbReference type="HAMAP-Rule" id="MF_00527"/>
    </source>
</evidence>
<dbReference type="Gene3D" id="3.10.300.10">
    <property type="entry name" value="Methylpurine-DNA glycosylase (MPG)"/>
    <property type="match status" value="1"/>
</dbReference>
<dbReference type="PANTHER" id="PTHR10429:SF0">
    <property type="entry name" value="DNA-3-METHYLADENINE GLYCOSYLASE"/>
    <property type="match status" value="1"/>
</dbReference>
<comment type="similarity">
    <text evidence="1 5">Belongs to the DNA glycosylase MPG family.</text>
</comment>
<evidence type="ECO:0000256" key="2">
    <source>
        <dbReference type="ARBA" id="ARBA00022763"/>
    </source>
</evidence>
<sequence length="218" mass="24601">MLNNTFFQKDAKELAADLLGKVIRKKHGDIFLSAMIIETECYYLTEKGSHASLGYTEKRKALFMEGGTIYMYYSRGKDSLNVSCQGEGNAVLIKGAVPYVDSQSPSETIDVMQKLNPMPDGREREVKRLCAGQTLLCRSLGLKLTEWNGRNFMPGIFYFEDVGYSPEKIIQTTRLGIPAGRDEHLPYRFVDFTHAESCTSNPLTKKNNNYTIINNETV</sequence>
<dbReference type="eggNOG" id="COG2094">
    <property type="taxonomic scope" value="Bacteria"/>
</dbReference>
<organism evidence="6 7">
    <name type="scientific">Denitrovibrio acetiphilus (strain DSM 12809 / NBRC 114555 / N2460)</name>
    <dbReference type="NCBI Taxonomy" id="522772"/>
    <lineage>
        <taxon>Bacteria</taxon>
        <taxon>Pseudomonadati</taxon>
        <taxon>Deferribacterota</taxon>
        <taxon>Deferribacteres</taxon>
        <taxon>Deferribacterales</taxon>
        <taxon>Geovibrionaceae</taxon>
        <taxon>Denitrovibrio</taxon>
    </lineage>
</organism>
<dbReference type="EC" id="3.2.2.-" evidence="5"/>
<gene>
    <name evidence="6" type="ordered locus">Dacet_2500</name>
</gene>
<reference evidence="6 7" key="1">
    <citation type="journal article" date="2010" name="Stand. Genomic Sci.">
        <title>Complete genome sequence of Denitrovibrio acetiphilus type strain (N2460).</title>
        <authorList>
            <person name="Kiss H."/>
            <person name="Lang E."/>
            <person name="Lapidus A."/>
            <person name="Copeland A."/>
            <person name="Nolan M."/>
            <person name="Glavina Del Rio T."/>
            <person name="Chen F."/>
            <person name="Lucas S."/>
            <person name="Tice H."/>
            <person name="Cheng J.F."/>
            <person name="Han C."/>
            <person name="Goodwin L."/>
            <person name="Pitluck S."/>
            <person name="Liolios K."/>
            <person name="Pati A."/>
            <person name="Ivanova N."/>
            <person name="Mavromatis K."/>
            <person name="Chen A."/>
            <person name="Palaniappan K."/>
            <person name="Land M."/>
            <person name="Hauser L."/>
            <person name="Chang Y.J."/>
            <person name="Jeffries C.D."/>
            <person name="Detter J.C."/>
            <person name="Brettin T."/>
            <person name="Spring S."/>
            <person name="Rohde M."/>
            <person name="Goker M."/>
            <person name="Woyke T."/>
            <person name="Bristow J."/>
            <person name="Eisen J.A."/>
            <person name="Markowitz V."/>
            <person name="Hugenholtz P."/>
            <person name="Kyrpides N.C."/>
            <person name="Klenk H.P."/>
        </authorList>
    </citation>
    <scope>NUCLEOTIDE SEQUENCE [LARGE SCALE GENOMIC DNA]</scope>
    <source>
        <strain evidence="7">DSM 12809 / NBRC 114555 / N2460</strain>
    </source>
</reference>
<dbReference type="PaxDb" id="522772-Dacet_2500"/>
<dbReference type="InterPro" id="IPR003180">
    <property type="entry name" value="MPG"/>
</dbReference>
<dbReference type="EMBL" id="CP001968">
    <property type="protein sequence ID" value="ADD69260.1"/>
    <property type="molecule type" value="Genomic_DNA"/>
</dbReference>
<dbReference type="CDD" id="cd00540">
    <property type="entry name" value="AAG"/>
    <property type="match status" value="1"/>
</dbReference>
<dbReference type="InterPro" id="IPR011034">
    <property type="entry name" value="Formyl_transferase-like_C_sf"/>
</dbReference>
<dbReference type="OrthoDB" id="9794313at2"/>
<evidence type="ECO:0000313" key="6">
    <source>
        <dbReference type="EMBL" id="ADD69260.1"/>
    </source>
</evidence>
<dbReference type="HOGENOM" id="CLU_104187_0_0_0"/>
<dbReference type="RefSeq" id="WP_013011761.1">
    <property type="nucleotide sequence ID" value="NC_013943.1"/>
</dbReference>
<accession>D4H4D1</accession>
<dbReference type="InterPro" id="IPR036995">
    <property type="entry name" value="MPG_sf"/>
</dbReference>
<protein>
    <recommendedName>
        <fullName evidence="5">Putative 3-methyladenine DNA glycosylase</fullName>
        <ecNumber evidence="5">3.2.2.-</ecNumber>
    </recommendedName>
</protein>
<evidence type="ECO:0000256" key="1">
    <source>
        <dbReference type="ARBA" id="ARBA00009232"/>
    </source>
</evidence>
<dbReference type="GO" id="GO:0003677">
    <property type="term" value="F:DNA binding"/>
    <property type="evidence" value="ECO:0007669"/>
    <property type="project" value="InterPro"/>
</dbReference>
<dbReference type="GO" id="GO:0003905">
    <property type="term" value="F:alkylbase DNA N-glycosylase activity"/>
    <property type="evidence" value="ECO:0007669"/>
    <property type="project" value="InterPro"/>
</dbReference>
<name>D4H4D1_DENA2</name>
<dbReference type="InParanoid" id="D4H4D1"/>
<keyword evidence="3 5" id="KW-0378">Hydrolase</keyword>
<dbReference type="NCBIfam" id="NF002005">
    <property type="entry name" value="PRK00802.1-5"/>
    <property type="match status" value="1"/>
</dbReference>
<keyword evidence="4 5" id="KW-0234">DNA repair</keyword>
<dbReference type="KEGG" id="dap:Dacet_2500"/>
<dbReference type="STRING" id="522772.Dacet_2500"/>
<dbReference type="HAMAP" id="MF_00527">
    <property type="entry name" value="3MGH"/>
    <property type="match status" value="1"/>
</dbReference>